<comment type="cofactor">
    <cofactor evidence="1">
        <name>FAD</name>
        <dbReference type="ChEBI" id="CHEBI:57692"/>
    </cofactor>
</comment>
<evidence type="ECO:0000313" key="9">
    <source>
        <dbReference type="Proteomes" id="UP001056539"/>
    </source>
</evidence>
<dbReference type="InterPro" id="IPR032836">
    <property type="entry name" value="DsrE2-like"/>
</dbReference>
<dbReference type="PROSITE" id="PS50206">
    <property type="entry name" value="RHODANESE_3"/>
    <property type="match status" value="1"/>
</dbReference>
<dbReference type="RefSeq" id="WP_271435406.1">
    <property type="nucleotide sequence ID" value="NZ_CP073355.1"/>
</dbReference>
<dbReference type="SUPFAM" id="SSF52821">
    <property type="entry name" value="Rhodanese/Cell cycle control phosphatase"/>
    <property type="match status" value="1"/>
</dbReference>
<comment type="similarity">
    <text evidence="2">Belongs to the class-III pyridine nucleotide-disulfide oxidoreductase family.</text>
</comment>
<dbReference type="SMART" id="SM00450">
    <property type="entry name" value="RHOD"/>
    <property type="match status" value="1"/>
</dbReference>
<keyword evidence="5 8" id="KW-0560">Oxidoreductase</keyword>
<evidence type="ECO:0000256" key="2">
    <source>
        <dbReference type="ARBA" id="ARBA00009130"/>
    </source>
</evidence>
<dbReference type="InterPro" id="IPR016156">
    <property type="entry name" value="FAD/NAD-linked_Rdtase_dimer_sf"/>
</dbReference>
<evidence type="ECO:0000259" key="7">
    <source>
        <dbReference type="PROSITE" id="PS50206"/>
    </source>
</evidence>
<evidence type="ECO:0000256" key="1">
    <source>
        <dbReference type="ARBA" id="ARBA00001974"/>
    </source>
</evidence>
<dbReference type="EC" id="1.8.1.14" evidence="8"/>
<reference evidence="8" key="2">
    <citation type="submission" date="2022-06" db="EMBL/GenBank/DDBJ databases">
        <title>Thermospira aquatica gen. nov., sp. nov.</title>
        <authorList>
            <person name="Ben Ali Gam Z."/>
            <person name="Labat M."/>
        </authorList>
    </citation>
    <scope>NUCLEOTIDE SEQUENCE</scope>
    <source>
        <strain evidence="8">F1F22</strain>
    </source>
</reference>
<dbReference type="Proteomes" id="UP001056539">
    <property type="component" value="Chromosome"/>
</dbReference>
<dbReference type="Pfam" id="PF01206">
    <property type="entry name" value="TusA"/>
    <property type="match status" value="1"/>
</dbReference>
<evidence type="ECO:0000256" key="3">
    <source>
        <dbReference type="ARBA" id="ARBA00022630"/>
    </source>
</evidence>
<dbReference type="NCBIfam" id="NF010037">
    <property type="entry name" value="PRK13512.1"/>
    <property type="match status" value="1"/>
</dbReference>
<dbReference type="InterPro" id="IPR023753">
    <property type="entry name" value="FAD/NAD-binding_dom"/>
</dbReference>
<evidence type="ECO:0000256" key="6">
    <source>
        <dbReference type="ARBA" id="ARBA00023284"/>
    </source>
</evidence>
<dbReference type="KEGG" id="taqu:KDW03_00265"/>
<dbReference type="SUPFAM" id="SSF75169">
    <property type="entry name" value="DsrEFH-like"/>
    <property type="match status" value="1"/>
</dbReference>
<dbReference type="Pfam" id="PF02852">
    <property type="entry name" value="Pyr_redox_dim"/>
    <property type="match status" value="1"/>
</dbReference>
<keyword evidence="3" id="KW-0285">Flavoprotein</keyword>
<proteinExistence type="inferred from homology"/>
<dbReference type="Gene3D" id="3.40.250.10">
    <property type="entry name" value="Rhodanese-like domain"/>
    <property type="match status" value="1"/>
</dbReference>
<dbReference type="Gene3D" id="3.30.110.40">
    <property type="entry name" value="TusA-like domain"/>
    <property type="match status" value="1"/>
</dbReference>
<dbReference type="InterPro" id="IPR001763">
    <property type="entry name" value="Rhodanese-like_dom"/>
</dbReference>
<dbReference type="SUPFAM" id="SSF64307">
    <property type="entry name" value="SirA-like"/>
    <property type="match status" value="1"/>
</dbReference>
<accession>A0AAX3BDH7</accession>
<keyword evidence="4" id="KW-0274">FAD</keyword>
<gene>
    <name evidence="8" type="ORF">KDW03_00265</name>
</gene>
<reference evidence="8" key="1">
    <citation type="submission" date="2021-04" db="EMBL/GenBank/DDBJ databases">
        <authorList>
            <person name="Postec A."/>
        </authorList>
    </citation>
    <scope>NUCLEOTIDE SEQUENCE</scope>
    <source>
        <strain evidence="8">F1F22</strain>
    </source>
</reference>
<sequence>MAKYVIVGGVAGGMSAAARLRRLDETAEITVFERGGYISYANCGLPYYVGGVIAEKEKLFVQTPEAFHARFRVNVRVKHEVLGIDREKKQVRVKNLVTGEEFTENYDKLILSPGAEPVRPPLPGIESEGIFTVRSVEDTFAIKEYIQAINKPQKRAVVIGGGFIGLEMAENLHHAGFQVTLVELAPQVMIVIDYEMAALVHDHLRAKGVALFLEEAAQSFRRDGSELVVTLKSGKELRTDVVVMSVGVRPETKLAKDAGLRLGTRGISVNEYLQTSDPDIYAIGDAIEIPHRVTGNIQSIPLAWPANQQGRMVADNIVLGHKKPYKGDFATAIAKVFDQTVATTGANEKALEAAKIPYKSVLYHGGHHAGYYPGATQLSLKLLFSPEDGRILGAQAVGYDGVDKRIDVLAMALLKGATIDDLTDWDHAYAPPFSSAKDPVNMVGFMAENVLMGKVNVIDYKAVSKLVEEGALLLDVRTPHEFASGTIPGSVNIPVDSLRERLHEVPKNKKIIVYCRVGLRGYIAARILMQNGYKEVYNLSGGYLTYSAVMKKQSSSEATFEEGVDTGVHVSKPLQVSLPSKTIKLDVCGLQCPGPISRVKQEIDKLRPGDRLEVVASDPGFYNDVGSWAKVTGNRLESLSMDKGLVNAVIIKGEETSAPVVTSSGNEKTIIVFDGDLDKAIASFIIANGALAMGRKVTMFFTFWGLTILRKPKKVRKLKKNLLEKMFGWMLPRGSTKLPLSRMNMMGMGPKMIRFLMKIKRVDALEIMIKNAIAGGARLIACQMSMDLMGIRKEELIDGVEVGGVATYLETAEKADTNLFI</sequence>
<dbReference type="InterPro" id="IPR050260">
    <property type="entry name" value="FAD-bd_OxRdtase"/>
</dbReference>
<evidence type="ECO:0000313" key="8">
    <source>
        <dbReference type="EMBL" id="URA10275.1"/>
    </source>
</evidence>
<evidence type="ECO:0000256" key="5">
    <source>
        <dbReference type="ARBA" id="ARBA00023002"/>
    </source>
</evidence>
<keyword evidence="6" id="KW-0676">Redox-active center</keyword>
<protein>
    <submittedName>
        <fullName evidence="8">CoA-disulfide reductase</fullName>
        <ecNumber evidence="8">1.8.1.14</ecNumber>
    </submittedName>
</protein>
<dbReference type="InterPro" id="IPR001455">
    <property type="entry name" value="TusA-like"/>
</dbReference>
<dbReference type="PRINTS" id="PR00411">
    <property type="entry name" value="PNDRDTASEI"/>
</dbReference>
<dbReference type="Gene3D" id="3.40.1260.10">
    <property type="entry name" value="DsrEFH-like"/>
    <property type="match status" value="1"/>
</dbReference>
<name>A0AAX3BDH7_9SPIR</name>
<feature type="domain" description="Rhodanese" evidence="7">
    <location>
        <begin position="467"/>
        <end position="555"/>
    </location>
</feature>
<dbReference type="InterPro" id="IPR004099">
    <property type="entry name" value="Pyr_nucl-diS_OxRdtase_dimer"/>
</dbReference>
<dbReference type="InterPro" id="IPR036188">
    <property type="entry name" value="FAD/NAD-bd_sf"/>
</dbReference>
<dbReference type="PANTHER" id="PTHR43429:SF1">
    <property type="entry name" value="NAD(P)H SULFUR OXIDOREDUCTASE (COA-DEPENDENT)"/>
    <property type="match status" value="1"/>
</dbReference>
<dbReference type="SUPFAM" id="SSF51905">
    <property type="entry name" value="FAD/NAD(P)-binding domain"/>
    <property type="match status" value="1"/>
</dbReference>
<dbReference type="InterPro" id="IPR036873">
    <property type="entry name" value="Rhodanese-like_dom_sf"/>
</dbReference>
<dbReference type="PRINTS" id="PR00368">
    <property type="entry name" value="FADPNR"/>
</dbReference>
<dbReference type="InterPro" id="IPR027396">
    <property type="entry name" value="DsrEFH-like"/>
</dbReference>
<dbReference type="GO" id="GO:0050451">
    <property type="term" value="F:CoA-disulfide reductase (NADPH) activity"/>
    <property type="evidence" value="ECO:0007669"/>
    <property type="project" value="UniProtKB-EC"/>
</dbReference>
<dbReference type="Pfam" id="PF13686">
    <property type="entry name" value="DrsE_2"/>
    <property type="match status" value="1"/>
</dbReference>
<organism evidence="8 9">
    <name type="scientific">Thermospira aquatica</name>
    <dbReference type="NCBI Taxonomy" id="2828656"/>
    <lineage>
        <taxon>Bacteria</taxon>
        <taxon>Pseudomonadati</taxon>
        <taxon>Spirochaetota</taxon>
        <taxon>Spirochaetia</taxon>
        <taxon>Brevinematales</taxon>
        <taxon>Thermospiraceae</taxon>
        <taxon>Thermospira</taxon>
    </lineage>
</organism>
<keyword evidence="9" id="KW-1185">Reference proteome</keyword>
<dbReference type="AlphaFoldDB" id="A0AAX3BDH7"/>
<evidence type="ECO:0000256" key="4">
    <source>
        <dbReference type="ARBA" id="ARBA00022827"/>
    </source>
</evidence>
<dbReference type="Gene3D" id="3.50.50.60">
    <property type="entry name" value="FAD/NAD(P)-binding domain"/>
    <property type="match status" value="2"/>
</dbReference>
<dbReference type="Pfam" id="PF07992">
    <property type="entry name" value="Pyr_redox_2"/>
    <property type="match status" value="1"/>
</dbReference>
<dbReference type="InterPro" id="IPR036868">
    <property type="entry name" value="TusA-like_sf"/>
</dbReference>
<dbReference type="Pfam" id="PF00581">
    <property type="entry name" value="Rhodanese"/>
    <property type="match status" value="1"/>
</dbReference>
<dbReference type="PANTHER" id="PTHR43429">
    <property type="entry name" value="PYRIDINE NUCLEOTIDE-DISULFIDE OXIDOREDUCTASE DOMAIN-CONTAINING"/>
    <property type="match status" value="1"/>
</dbReference>
<dbReference type="EMBL" id="CP073355">
    <property type="protein sequence ID" value="URA10275.1"/>
    <property type="molecule type" value="Genomic_DNA"/>
</dbReference>
<dbReference type="SUPFAM" id="SSF55424">
    <property type="entry name" value="FAD/NAD-linked reductases, dimerisation (C-terminal) domain"/>
    <property type="match status" value="1"/>
</dbReference>
<dbReference type="CDD" id="cd01524">
    <property type="entry name" value="RHOD_Pyr_redox"/>
    <property type="match status" value="1"/>
</dbReference>